<reference evidence="5 6" key="1">
    <citation type="submission" date="2016-10" db="EMBL/GenBank/DDBJ databases">
        <authorList>
            <person name="de Groot N.N."/>
        </authorList>
    </citation>
    <scope>NUCLEOTIDE SEQUENCE [LARGE SCALE GENOMIC DNA]</scope>
    <source>
        <strain evidence="5 6">DSM 22007</strain>
    </source>
</reference>
<dbReference type="SUPFAM" id="SSF52218">
    <property type="entry name" value="Flavoproteins"/>
    <property type="match status" value="1"/>
</dbReference>
<sequence length="157" mass="17291">MTRILILYFSRSGTTRAVAQALATRLGADIEELREPRARTGIAGYLRSAWEALKQRHVQLTPPTRRAEDYDLVLIGSPTWAGHLCAPVRSWLHTAKPDIRRYAGFVTQGGSGAEKVLAEMQTQLGTPPEATLILTAGQVNKGEIAPQIETFVQDLRL</sequence>
<keyword evidence="6" id="KW-1185">Reference proteome</keyword>
<name>A0A1H9FUC3_9RHOB</name>
<dbReference type="AlphaFoldDB" id="A0A1H9FUC3"/>
<dbReference type="GO" id="GO:0010181">
    <property type="term" value="F:FMN binding"/>
    <property type="evidence" value="ECO:0007669"/>
    <property type="project" value="InterPro"/>
</dbReference>
<evidence type="ECO:0000256" key="1">
    <source>
        <dbReference type="ARBA" id="ARBA00001917"/>
    </source>
</evidence>
<proteinExistence type="predicted"/>
<dbReference type="STRING" id="657014.SAMN04488092_106219"/>
<evidence type="ECO:0000259" key="4">
    <source>
        <dbReference type="PROSITE" id="PS50902"/>
    </source>
</evidence>
<dbReference type="InterPro" id="IPR029039">
    <property type="entry name" value="Flavoprotein-like_sf"/>
</dbReference>
<keyword evidence="2" id="KW-0285">Flavoprotein</keyword>
<dbReference type="Pfam" id="PF12682">
    <property type="entry name" value="Flavodoxin_4"/>
    <property type="match status" value="1"/>
</dbReference>
<evidence type="ECO:0000256" key="2">
    <source>
        <dbReference type="ARBA" id="ARBA00022630"/>
    </source>
</evidence>
<dbReference type="PANTHER" id="PTHR39201">
    <property type="entry name" value="EXPORTED PROTEIN-RELATED"/>
    <property type="match status" value="1"/>
</dbReference>
<gene>
    <name evidence="5" type="ORF">SAMN04488092_106219</name>
</gene>
<dbReference type="GO" id="GO:0009055">
    <property type="term" value="F:electron transfer activity"/>
    <property type="evidence" value="ECO:0007669"/>
    <property type="project" value="InterPro"/>
</dbReference>
<dbReference type="RefSeq" id="WP_090269909.1">
    <property type="nucleotide sequence ID" value="NZ_FOEP01000006.1"/>
</dbReference>
<dbReference type="Proteomes" id="UP000198634">
    <property type="component" value="Unassembled WGS sequence"/>
</dbReference>
<feature type="domain" description="Flavodoxin-like" evidence="4">
    <location>
        <begin position="4"/>
        <end position="156"/>
    </location>
</feature>
<dbReference type="InterPro" id="IPR008254">
    <property type="entry name" value="Flavodoxin/NO_synth"/>
</dbReference>
<dbReference type="InterPro" id="IPR001226">
    <property type="entry name" value="Flavodoxin_CS"/>
</dbReference>
<dbReference type="Gene3D" id="3.40.50.360">
    <property type="match status" value="1"/>
</dbReference>
<evidence type="ECO:0000313" key="5">
    <source>
        <dbReference type="EMBL" id="SEQ41522.1"/>
    </source>
</evidence>
<dbReference type="PROSITE" id="PS50902">
    <property type="entry name" value="FLAVODOXIN_LIKE"/>
    <property type="match status" value="1"/>
</dbReference>
<comment type="cofactor">
    <cofactor evidence="1">
        <name>FMN</name>
        <dbReference type="ChEBI" id="CHEBI:58210"/>
    </cofactor>
</comment>
<dbReference type="EMBL" id="FOEP01000006">
    <property type="protein sequence ID" value="SEQ41522.1"/>
    <property type="molecule type" value="Genomic_DNA"/>
</dbReference>
<protein>
    <submittedName>
        <fullName evidence="5">Flavodoxin</fullName>
    </submittedName>
</protein>
<dbReference type="PANTHER" id="PTHR39201:SF1">
    <property type="entry name" value="FLAVODOXIN-LIKE DOMAIN-CONTAINING PROTEIN"/>
    <property type="match status" value="1"/>
</dbReference>
<accession>A0A1H9FUC3</accession>
<organism evidence="5 6">
    <name type="scientific">Thalassovita taeanensis</name>
    <dbReference type="NCBI Taxonomy" id="657014"/>
    <lineage>
        <taxon>Bacteria</taxon>
        <taxon>Pseudomonadati</taxon>
        <taxon>Pseudomonadota</taxon>
        <taxon>Alphaproteobacteria</taxon>
        <taxon>Rhodobacterales</taxon>
        <taxon>Roseobacteraceae</taxon>
        <taxon>Thalassovita</taxon>
    </lineage>
</organism>
<evidence type="ECO:0000256" key="3">
    <source>
        <dbReference type="ARBA" id="ARBA00022643"/>
    </source>
</evidence>
<keyword evidence="3" id="KW-0288">FMN</keyword>
<dbReference type="OrthoDB" id="9806505at2"/>
<dbReference type="PROSITE" id="PS00201">
    <property type="entry name" value="FLAVODOXIN"/>
    <property type="match status" value="1"/>
</dbReference>
<evidence type="ECO:0000313" key="6">
    <source>
        <dbReference type="Proteomes" id="UP000198634"/>
    </source>
</evidence>